<evidence type="ECO:0000313" key="12">
    <source>
        <dbReference type="Proteomes" id="UP001474421"/>
    </source>
</evidence>
<dbReference type="PANTHER" id="PTHR11214:SF387">
    <property type="entry name" value="HEXOSYLTRANSFERASE"/>
    <property type="match status" value="1"/>
</dbReference>
<dbReference type="PANTHER" id="PTHR11214">
    <property type="entry name" value="BETA-1,3-N-ACETYLGLUCOSAMINYLTRANSFERASE"/>
    <property type="match status" value="1"/>
</dbReference>
<evidence type="ECO:0000256" key="5">
    <source>
        <dbReference type="ARBA" id="ARBA00022692"/>
    </source>
</evidence>
<evidence type="ECO:0000256" key="4">
    <source>
        <dbReference type="ARBA" id="ARBA00022679"/>
    </source>
</evidence>
<evidence type="ECO:0000256" key="7">
    <source>
        <dbReference type="ARBA" id="ARBA00022989"/>
    </source>
</evidence>
<dbReference type="Gene3D" id="3.90.550.50">
    <property type="match status" value="1"/>
</dbReference>
<dbReference type="Proteomes" id="UP001474421">
    <property type="component" value="Unassembled WGS sequence"/>
</dbReference>
<proteinExistence type="inferred from homology"/>
<keyword evidence="8 10" id="KW-0333">Golgi apparatus</keyword>
<evidence type="ECO:0000256" key="1">
    <source>
        <dbReference type="ARBA" id="ARBA00004323"/>
    </source>
</evidence>
<evidence type="ECO:0000256" key="2">
    <source>
        <dbReference type="ARBA" id="ARBA00008661"/>
    </source>
</evidence>
<keyword evidence="6 10" id="KW-0735">Signal-anchor</keyword>
<protein>
    <recommendedName>
        <fullName evidence="10">Hexosyltransferase</fullName>
        <ecNumber evidence="10">2.4.1.-</ecNumber>
    </recommendedName>
</protein>
<dbReference type="GO" id="GO:0000139">
    <property type="term" value="C:Golgi membrane"/>
    <property type="evidence" value="ECO:0007669"/>
    <property type="project" value="UniProtKB-SubCell"/>
</dbReference>
<accession>A0AAW1B9F4</accession>
<evidence type="ECO:0000256" key="6">
    <source>
        <dbReference type="ARBA" id="ARBA00022968"/>
    </source>
</evidence>
<evidence type="ECO:0000256" key="9">
    <source>
        <dbReference type="ARBA" id="ARBA00023136"/>
    </source>
</evidence>
<comment type="similarity">
    <text evidence="2 10">Belongs to the glycosyltransferase 31 family.</text>
</comment>
<evidence type="ECO:0000256" key="10">
    <source>
        <dbReference type="RuleBase" id="RU363063"/>
    </source>
</evidence>
<dbReference type="EC" id="2.4.1.-" evidence="10"/>
<evidence type="ECO:0000256" key="3">
    <source>
        <dbReference type="ARBA" id="ARBA00022676"/>
    </source>
</evidence>
<name>A0AAW1B9F4_CROAD</name>
<comment type="subcellular location">
    <subcellularLocation>
        <location evidence="1 10">Golgi apparatus membrane</location>
        <topology evidence="1 10">Single-pass type II membrane protein</topology>
    </subcellularLocation>
</comment>
<organism evidence="11 12">
    <name type="scientific">Crotalus adamanteus</name>
    <name type="common">Eastern diamondback rattlesnake</name>
    <dbReference type="NCBI Taxonomy" id="8729"/>
    <lineage>
        <taxon>Eukaryota</taxon>
        <taxon>Metazoa</taxon>
        <taxon>Chordata</taxon>
        <taxon>Craniata</taxon>
        <taxon>Vertebrata</taxon>
        <taxon>Euteleostomi</taxon>
        <taxon>Lepidosauria</taxon>
        <taxon>Squamata</taxon>
        <taxon>Bifurcata</taxon>
        <taxon>Unidentata</taxon>
        <taxon>Episquamata</taxon>
        <taxon>Toxicofera</taxon>
        <taxon>Serpentes</taxon>
        <taxon>Colubroidea</taxon>
        <taxon>Viperidae</taxon>
        <taxon>Crotalinae</taxon>
        <taxon>Crotalus</taxon>
    </lineage>
</organism>
<keyword evidence="4" id="KW-0808">Transferase</keyword>
<feature type="transmembrane region" description="Helical" evidence="10">
    <location>
        <begin position="42"/>
        <end position="64"/>
    </location>
</feature>
<keyword evidence="9 10" id="KW-0472">Membrane</keyword>
<keyword evidence="7 10" id="KW-1133">Transmembrane helix</keyword>
<dbReference type="EMBL" id="JAOTOJ010000008">
    <property type="protein sequence ID" value="KAK9398411.1"/>
    <property type="molecule type" value="Genomic_DNA"/>
</dbReference>
<keyword evidence="3 10" id="KW-0328">Glycosyltransferase</keyword>
<reference evidence="11 12" key="1">
    <citation type="journal article" date="2024" name="Proc. Natl. Acad. Sci. U.S.A.">
        <title>The genetic regulatory architecture and epigenomic basis for age-related changes in rattlesnake venom.</title>
        <authorList>
            <person name="Hogan M.P."/>
            <person name="Holding M.L."/>
            <person name="Nystrom G.S."/>
            <person name="Colston T.J."/>
            <person name="Bartlett D.A."/>
            <person name="Mason A.J."/>
            <person name="Ellsworth S.A."/>
            <person name="Rautsaw R.M."/>
            <person name="Lawrence K.C."/>
            <person name="Strickland J.L."/>
            <person name="He B."/>
            <person name="Fraser P."/>
            <person name="Margres M.J."/>
            <person name="Gilbert D.M."/>
            <person name="Gibbs H.L."/>
            <person name="Parkinson C.L."/>
            <person name="Rokyta D.R."/>
        </authorList>
    </citation>
    <scope>NUCLEOTIDE SEQUENCE [LARGE SCALE GENOMIC DNA]</scope>
    <source>
        <strain evidence="11">DRR0105</strain>
    </source>
</reference>
<evidence type="ECO:0000313" key="11">
    <source>
        <dbReference type="EMBL" id="KAK9398411.1"/>
    </source>
</evidence>
<dbReference type="GO" id="GO:0006493">
    <property type="term" value="P:protein O-linked glycosylation"/>
    <property type="evidence" value="ECO:0007669"/>
    <property type="project" value="TreeGrafter"/>
</dbReference>
<sequence length="365" mass="40864">MMDNRVPPLARLGCQPGLPAAILVGGEGSLRKSCPKMAPRRLSYLFVSKWCLGLAAVLLVSSAVRKWFLSPPLPVTLALTDGTFTFYFNWSGYEAHFPHLQLYQCQEVIARDDVCQGSSGAPLLLLTIKSHPVSGGMRATLRRTWAQPAEVGGFRLQPLFLMGSTFNQKHLELVAQESRVFGDILMWDFVESHHNLSLKERCFLRWAHGHCQQAAFIFKGEEDVFVNPAALTKFLRQTPNASHCIHGYIHFHPAVKRIGRDAIPLSFFPLAHYPHFASEKGFLVPGAALPALYQASLGLPTFPLCGAYWGFLALAAQLPHQHSGDFRTWEKTQDHLTTYQRSLVVHGVPRERIEEVWQELRGSGQ</sequence>
<dbReference type="GO" id="GO:0016262">
    <property type="term" value="F:protein N-acetylglucosaminyltransferase activity"/>
    <property type="evidence" value="ECO:0007669"/>
    <property type="project" value="TreeGrafter"/>
</dbReference>
<dbReference type="Pfam" id="PF01762">
    <property type="entry name" value="Galactosyl_T"/>
    <property type="match status" value="1"/>
</dbReference>
<keyword evidence="12" id="KW-1185">Reference proteome</keyword>
<dbReference type="AlphaFoldDB" id="A0AAW1B9F4"/>
<gene>
    <name evidence="11" type="ORF">NXF25_021772</name>
</gene>
<keyword evidence="5 10" id="KW-0812">Transmembrane</keyword>
<dbReference type="GO" id="GO:0030311">
    <property type="term" value="P:poly-N-acetyllactosamine biosynthetic process"/>
    <property type="evidence" value="ECO:0007669"/>
    <property type="project" value="TreeGrafter"/>
</dbReference>
<comment type="caution">
    <text evidence="11">The sequence shown here is derived from an EMBL/GenBank/DDBJ whole genome shotgun (WGS) entry which is preliminary data.</text>
</comment>
<evidence type="ECO:0000256" key="8">
    <source>
        <dbReference type="ARBA" id="ARBA00023034"/>
    </source>
</evidence>
<dbReference type="InterPro" id="IPR002659">
    <property type="entry name" value="Glyco_trans_31"/>
</dbReference>